<evidence type="ECO:0000256" key="1">
    <source>
        <dbReference type="SAM" id="Phobius"/>
    </source>
</evidence>
<keyword evidence="1" id="KW-0812">Transmembrane</keyword>
<gene>
    <name evidence="2" type="ORF">A0H76_945</name>
</gene>
<name>A0A1X0QHX4_9MICR</name>
<keyword evidence="1" id="KW-1133">Transmembrane helix</keyword>
<dbReference type="Proteomes" id="UP000192501">
    <property type="component" value="Unassembled WGS sequence"/>
</dbReference>
<keyword evidence="1" id="KW-0472">Membrane</keyword>
<dbReference type="VEuPathDB" id="MicrosporidiaDB:A0H76_945"/>
<feature type="transmembrane region" description="Helical" evidence="1">
    <location>
        <begin position="36"/>
        <end position="59"/>
    </location>
</feature>
<evidence type="ECO:0000313" key="3">
    <source>
        <dbReference type="Proteomes" id="UP000192501"/>
    </source>
</evidence>
<protein>
    <submittedName>
        <fullName evidence="2">Uncharacterized protein</fullName>
    </submittedName>
</protein>
<organism evidence="2 3">
    <name type="scientific">Hepatospora eriocheir</name>
    <dbReference type="NCBI Taxonomy" id="1081669"/>
    <lineage>
        <taxon>Eukaryota</taxon>
        <taxon>Fungi</taxon>
        <taxon>Fungi incertae sedis</taxon>
        <taxon>Microsporidia</taxon>
        <taxon>Hepatosporidae</taxon>
        <taxon>Hepatospora</taxon>
    </lineage>
</organism>
<sequence>MKTCNYNYKLSLHSTAHDYCLDPRCHRSLLAFTTPFILLDILFTRFADIVYLYFTILLVQFLSFH</sequence>
<evidence type="ECO:0000313" key="2">
    <source>
        <dbReference type="EMBL" id="ORD99382.1"/>
    </source>
</evidence>
<proteinExistence type="predicted"/>
<reference evidence="2 3" key="1">
    <citation type="journal article" date="2017" name="Environ. Microbiol.">
        <title>Decay of the glycolytic pathway and adaptation to intranuclear parasitism within Enterocytozoonidae microsporidia.</title>
        <authorList>
            <person name="Wiredu Boakye D."/>
            <person name="Jaroenlak P."/>
            <person name="Prachumwat A."/>
            <person name="Williams T.A."/>
            <person name="Bateman K.S."/>
            <person name="Itsathitphaisarn O."/>
            <person name="Sritunyalucksana K."/>
            <person name="Paszkiewicz K.H."/>
            <person name="Moore K.A."/>
            <person name="Stentiford G.D."/>
            <person name="Williams B.A."/>
        </authorList>
    </citation>
    <scope>NUCLEOTIDE SEQUENCE [LARGE SCALE GENOMIC DNA]</scope>
    <source>
        <strain evidence="3">canceri</strain>
    </source>
</reference>
<comment type="caution">
    <text evidence="2">The sequence shown here is derived from an EMBL/GenBank/DDBJ whole genome shotgun (WGS) entry which is preliminary data.</text>
</comment>
<dbReference type="EMBL" id="LTAI01000210">
    <property type="protein sequence ID" value="ORD99382.1"/>
    <property type="molecule type" value="Genomic_DNA"/>
</dbReference>
<dbReference type="AlphaFoldDB" id="A0A1X0QHX4"/>
<accession>A0A1X0QHX4</accession>